<dbReference type="PANTHER" id="PTHR39185:SF1">
    <property type="entry name" value="SWARMING MOTILITY PROTEIN SWRD"/>
    <property type="match status" value="1"/>
</dbReference>
<dbReference type="InterPro" id="IPR009384">
    <property type="entry name" value="SwrD-like"/>
</dbReference>
<sequence>MITLTRLGAGQAIAVNPDLIERIEATPDTVVTLVDGHKLVVEEPLDDVIERVRTWRASVAAQAVQIFRQTEFDDDSLTEHDMSEVALADKAGAHAQVGRVLRMPTREV</sequence>
<evidence type="ECO:0000313" key="1">
    <source>
        <dbReference type="EMBL" id="MFI7585877.1"/>
    </source>
</evidence>
<keyword evidence="1" id="KW-0966">Cell projection</keyword>
<keyword evidence="1" id="KW-0969">Cilium</keyword>
<name>A0ABW8AIP9_9ACTN</name>
<accession>A0ABW8AIP9</accession>
<organism evidence="1 2">
    <name type="scientific">Spongisporangium articulatum</name>
    <dbReference type="NCBI Taxonomy" id="3362603"/>
    <lineage>
        <taxon>Bacteria</taxon>
        <taxon>Bacillati</taxon>
        <taxon>Actinomycetota</taxon>
        <taxon>Actinomycetes</taxon>
        <taxon>Kineosporiales</taxon>
        <taxon>Kineosporiaceae</taxon>
        <taxon>Spongisporangium</taxon>
    </lineage>
</organism>
<dbReference type="EMBL" id="JBITLV010000001">
    <property type="protein sequence ID" value="MFI7585877.1"/>
    <property type="molecule type" value="Genomic_DNA"/>
</dbReference>
<proteinExistence type="predicted"/>
<reference evidence="1 2" key="1">
    <citation type="submission" date="2024-10" db="EMBL/GenBank/DDBJ databases">
        <title>The Natural Products Discovery Center: Release of the First 8490 Sequenced Strains for Exploring Actinobacteria Biosynthetic Diversity.</title>
        <authorList>
            <person name="Kalkreuter E."/>
            <person name="Kautsar S.A."/>
            <person name="Yang D."/>
            <person name="Bader C.D."/>
            <person name="Teijaro C.N."/>
            <person name="Fluegel L."/>
            <person name="Davis C.M."/>
            <person name="Simpson J.R."/>
            <person name="Lauterbach L."/>
            <person name="Steele A.D."/>
            <person name="Gui C."/>
            <person name="Meng S."/>
            <person name="Li G."/>
            <person name="Viehrig K."/>
            <person name="Ye F."/>
            <person name="Su P."/>
            <person name="Kiefer A.F."/>
            <person name="Nichols A."/>
            <person name="Cepeda A.J."/>
            <person name="Yan W."/>
            <person name="Fan B."/>
            <person name="Jiang Y."/>
            <person name="Adhikari A."/>
            <person name="Zheng C.-J."/>
            <person name="Schuster L."/>
            <person name="Cowan T.M."/>
            <person name="Smanski M.J."/>
            <person name="Chevrette M.G."/>
            <person name="De Carvalho L.P.S."/>
            <person name="Shen B."/>
        </authorList>
    </citation>
    <scope>NUCLEOTIDE SEQUENCE [LARGE SCALE GENOMIC DNA]</scope>
    <source>
        <strain evidence="1 2">NPDC049639</strain>
    </source>
</reference>
<gene>
    <name evidence="1" type="ORF">ACIB24_02235</name>
</gene>
<dbReference type="RefSeq" id="WP_398274524.1">
    <property type="nucleotide sequence ID" value="NZ_JBITLV010000001.1"/>
</dbReference>
<dbReference type="PANTHER" id="PTHR39185">
    <property type="entry name" value="SWARMING MOTILITY PROTEIN SWRD"/>
    <property type="match status" value="1"/>
</dbReference>
<evidence type="ECO:0000313" key="2">
    <source>
        <dbReference type="Proteomes" id="UP001612915"/>
    </source>
</evidence>
<protein>
    <submittedName>
        <fullName evidence="1">Flagellar FlbD family protein</fullName>
    </submittedName>
</protein>
<keyword evidence="2" id="KW-1185">Reference proteome</keyword>
<comment type="caution">
    <text evidence="1">The sequence shown here is derived from an EMBL/GenBank/DDBJ whole genome shotgun (WGS) entry which is preliminary data.</text>
</comment>
<keyword evidence="1" id="KW-0282">Flagellum</keyword>
<dbReference type="Proteomes" id="UP001612915">
    <property type="component" value="Unassembled WGS sequence"/>
</dbReference>
<dbReference type="Pfam" id="PF06289">
    <property type="entry name" value="FlbD"/>
    <property type="match status" value="1"/>
</dbReference>